<evidence type="ECO:0000256" key="3">
    <source>
        <dbReference type="ARBA" id="ARBA00004906"/>
    </source>
</evidence>
<keyword evidence="15" id="KW-1185">Reference proteome</keyword>
<feature type="compositionally biased region" description="Polar residues" evidence="12">
    <location>
        <begin position="416"/>
        <end position="426"/>
    </location>
</feature>
<dbReference type="GeneID" id="125518798"/>
<dbReference type="SMART" id="SM00184">
    <property type="entry name" value="RING"/>
    <property type="match status" value="1"/>
</dbReference>
<dbReference type="InterPro" id="IPR001841">
    <property type="entry name" value="Znf_RING"/>
</dbReference>
<dbReference type="GO" id="GO:0061630">
    <property type="term" value="F:ubiquitin protein ligase activity"/>
    <property type="evidence" value="ECO:0007669"/>
    <property type="project" value="UniProtKB-UniRule"/>
</dbReference>
<dbReference type="Pfam" id="PF00097">
    <property type="entry name" value="zf-C3HC4"/>
    <property type="match status" value="1"/>
</dbReference>
<evidence type="ECO:0000313" key="15">
    <source>
        <dbReference type="Proteomes" id="UP000015106"/>
    </source>
</evidence>
<evidence type="ECO:0000256" key="7">
    <source>
        <dbReference type="ARBA" id="ARBA00022786"/>
    </source>
</evidence>
<reference evidence="15" key="1">
    <citation type="journal article" date="2013" name="Nature">
        <title>Draft genome of the wheat A-genome progenitor Triticum urartu.</title>
        <authorList>
            <person name="Ling H.Q."/>
            <person name="Zhao S."/>
            <person name="Liu D."/>
            <person name="Wang J."/>
            <person name="Sun H."/>
            <person name="Zhang C."/>
            <person name="Fan H."/>
            <person name="Li D."/>
            <person name="Dong L."/>
            <person name="Tao Y."/>
            <person name="Gao C."/>
            <person name="Wu H."/>
            <person name="Li Y."/>
            <person name="Cui Y."/>
            <person name="Guo X."/>
            <person name="Zheng S."/>
            <person name="Wang B."/>
            <person name="Yu K."/>
            <person name="Liang Q."/>
            <person name="Yang W."/>
            <person name="Lou X."/>
            <person name="Chen J."/>
            <person name="Feng M."/>
            <person name="Jian J."/>
            <person name="Zhang X."/>
            <person name="Luo G."/>
            <person name="Jiang Y."/>
            <person name="Liu J."/>
            <person name="Wang Z."/>
            <person name="Sha Y."/>
            <person name="Zhang B."/>
            <person name="Wu H."/>
            <person name="Tang D."/>
            <person name="Shen Q."/>
            <person name="Xue P."/>
            <person name="Zou S."/>
            <person name="Wang X."/>
            <person name="Liu X."/>
            <person name="Wang F."/>
            <person name="Yang Y."/>
            <person name="An X."/>
            <person name="Dong Z."/>
            <person name="Zhang K."/>
            <person name="Zhang X."/>
            <person name="Luo M.C."/>
            <person name="Dvorak J."/>
            <person name="Tong Y."/>
            <person name="Wang J."/>
            <person name="Yang H."/>
            <person name="Li Z."/>
            <person name="Wang D."/>
            <person name="Zhang A."/>
            <person name="Wang J."/>
        </authorList>
    </citation>
    <scope>NUCLEOTIDE SEQUENCE</scope>
    <source>
        <strain evidence="15">cv. G1812</strain>
    </source>
</reference>
<gene>
    <name evidence="14" type="primary">LOC125518798</name>
</gene>
<dbReference type="InterPro" id="IPR017907">
    <property type="entry name" value="Znf_RING_CS"/>
</dbReference>
<evidence type="ECO:0000313" key="14">
    <source>
        <dbReference type="EnsemblPlants" id="TuG1812G0700002997.01.T01"/>
    </source>
</evidence>
<evidence type="ECO:0000256" key="6">
    <source>
        <dbReference type="ARBA" id="ARBA00022771"/>
    </source>
</evidence>
<comment type="function">
    <text evidence="11">E3 ubiquitin-protein ligase.</text>
</comment>
<comment type="pathway">
    <text evidence="3 11">Protein modification; protein ubiquitination.</text>
</comment>
<dbReference type="SUPFAM" id="SSF57850">
    <property type="entry name" value="RING/U-box"/>
    <property type="match status" value="1"/>
</dbReference>
<dbReference type="InterPro" id="IPR013083">
    <property type="entry name" value="Znf_RING/FYVE/PHD"/>
</dbReference>
<accession>A0A8R7R2M3</accession>
<reference evidence="14" key="3">
    <citation type="submission" date="2022-06" db="UniProtKB">
        <authorList>
            <consortium name="EnsemblPlants"/>
        </authorList>
    </citation>
    <scope>IDENTIFICATION</scope>
</reference>
<dbReference type="GO" id="GO:0006511">
    <property type="term" value="P:ubiquitin-dependent protein catabolic process"/>
    <property type="evidence" value="ECO:0007669"/>
    <property type="project" value="UniProtKB-UniRule"/>
</dbReference>
<feature type="region of interest" description="Disordered" evidence="12">
    <location>
        <begin position="32"/>
        <end position="61"/>
    </location>
</feature>
<evidence type="ECO:0000256" key="9">
    <source>
        <dbReference type="ARBA" id="ARBA00023136"/>
    </source>
</evidence>
<dbReference type="RefSeq" id="XP_048539624.1">
    <property type="nucleotide sequence ID" value="XM_048683667.1"/>
</dbReference>
<dbReference type="Gene3D" id="3.30.40.10">
    <property type="entry name" value="Zinc/RING finger domain, C3HC4 (zinc finger)"/>
    <property type="match status" value="1"/>
</dbReference>
<evidence type="ECO:0000256" key="1">
    <source>
        <dbReference type="ARBA" id="ARBA00000900"/>
    </source>
</evidence>
<dbReference type="EC" id="2.3.2.27" evidence="11"/>
<dbReference type="PROSITE" id="PS50089">
    <property type="entry name" value="ZF_RING_2"/>
    <property type="match status" value="1"/>
</dbReference>
<keyword evidence="11" id="KW-0256">Endoplasmic reticulum</keyword>
<feature type="region of interest" description="Disordered" evidence="12">
    <location>
        <begin position="314"/>
        <end position="348"/>
    </location>
</feature>
<evidence type="ECO:0000256" key="5">
    <source>
        <dbReference type="ARBA" id="ARBA00022723"/>
    </source>
</evidence>
<organism evidence="14 15">
    <name type="scientific">Triticum urartu</name>
    <name type="common">Red wild einkorn</name>
    <name type="synonym">Crithodium urartu</name>
    <dbReference type="NCBI Taxonomy" id="4572"/>
    <lineage>
        <taxon>Eukaryota</taxon>
        <taxon>Viridiplantae</taxon>
        <taxon>Streptophyta</taxon>
        <taxon>Embryophyta</taxon>
        <taxon>Tracheophyta</taxon>
        <taxon>Spermatophyta</taxon>
        <taxon>Magnoliopsida</taxon>
        <taxon>Liliopsida</taxon>
        <taxon>Poales</taxon>
        <taxon>Poaceae</taxon>
        <taxon>BOP clade</taxon>
        <taxon>Pooideae</taxon>
        <taxon>Triticodae</taxon>
        <taxon>Triticeae</taxon>
        <taxon>Triticinae</taxon>
        <taxon>Triticum</taxon>
    </lineage>
</organism>
<proteinExistence type="predicted"/>
<dbReference type="FunFam" id="3.30.40.10:FF:000881">
    <property type="entry name" value="Os08g0162400 protein"/>
    <property type="match status" value="1"/>
</dbReference>
<dbReference type="Proteomes" id="UP000015106">
    <property type="component" value="Chromosome 7"/>
</dbReference>
<name>A0A8R7R2M3_TRIUA</name>
<comment type="domain">
    <text evidence="11">The RING-type zinc finger domain is responsible for E3 ligase activity.</text>
</comment>
<dbReference type="GO" id="GO:0008270">
    <property type="term" value="F:zinc ion binding"/>
    <property type="evidence" value="ECO:0007669"/>
    <property type="project" value="UniProtKB-KW"/>
</dbReference>
<evidence type="ECO:0000259" key="13">
    <source>
        <dbReference type="PROSITE" id="PS50089"/>
    </source>
</evidence>
<evidence type="ECO:0000256" key="4">
    <source>
        <dbReference type="ARBA" id="ARBA00022679"/>
    </source>
</evidence>
<feature type="domain" description="RING-type" evidence="13">
    <location>
        <begin position="261"/>
        <end position="302"/>
    </location>
</feature>
<dbReference type="Gramene" id="TuG1812G0700002997.01.T01">
    <property type="protein sequence ID" value="TuG1812G0700002997.01.T01"/>
    <property type="gene ID" value="TuG1812G0700002997.01"/>
</dbReference>
<keyword evidence="5 11" id="KW-0479">Metal-binding</keyword>
<dbReference type="InterPro" id="IPR018957">
    <property type="entry name" value="Znf_C3HC4_RING-type"/>
</dbReference>
<dbReference type="PROSITE" id="PS00518">
    <property type="entry name" value="ZF_RING_1"/>
    <property type="match status" value="1"/>
</dbReference>
<evidence type="ECO:0000256" key="12">
    <source>
        <dbReference type="SAM" id="MobiDB-lite"/>
    </source>
</evidence>
<evidence type="ECO:0000256" key="2">
    <source>
        <dbReference type="ARBA" id="ARBA00004308"/>
    </source>
</evidence>
<sequence length="456" mass="49295">MAGEEAAEGSGNRRRMDLNLYLGLPPLPRPPGRLGVAMDCPPPPNSAIPVPESPRTDEPAVLPAPEEMPPLPVVYSPSNALSTPELSLIDPMLFDWLDGLSTDSEEALDAGEPAVVRDAPSHDANVSPPPPAPLSLPGLEGVRLEWVERLSHPILVAPAAGAEMVSTRVMRQSMGAVNAIEDMTPELRLQRLIQVSEQHHIVNRNQRPTSPEAERLAQAIQRSHSSLDASRRQKLDGDGKMTGMGAVKKDGNCGCNSSFECNICLEAAKEPVVTPCGHLFCWPCLYQWLHGHSAHSECPVCKGEVLEVNVTPIYGRGGGERDASSNDVPPRPRANRSESLRQQLQMPDPRGIASMVRRLIENQDIVRGQAAPPAGGVEVTVLPAARSRARVRRQQRHSLVSPSPIMLRASNAAPESGNQASTSSTLAVIVGQAAQSRRSRPSESTTTRRTRRRQQQ</sequence>
<keyword evidence="6 10" id="KW-0863">Zinc-finger</keyword>
<dbReference type="AlphaFoldDB" id="A0A8R7R2M3"/>
<keyword evidence="8 11" id="KW-0862">Zinc</keyword>
<protein>
    <recommendedName>
        <fullName evidence="11">E3 ubiquitin-protein ligase RMA</fullName>
        <ecNumber evidence="11">2.3.2.27</ecNumber>
    </recommendedName>
    <alternativeName>
        <fullName evidence="11">Protein RING membrane-anchor</fullName>
    </alternativeName>
    <alternativeName>
        <fullName evidence="11">RING-type E3 ubiquitin transferase RMA</fullName>
    </alternativeName>
</protein>
<reference evidence="14" key="2">
    <citation type="submission" date="2018-03" db="EMBL/GenBank/DDBJ databases">
        <title>The Triticum urartu genome reveals the dynamic nature of wheat genome evolution.</title>
        <authorList>
            <person name="Ling H."/>
            <person name="Ma B."/>
            <person name="Shi X."/>
            <person name="Liu H."/>
            <person name="Dong L."/>
            <person name="Sun H."/>
            <person name="Cao Y."/>
            <person name="Gao Q."/>
            <person name="Zheng S."/>
            <person name="Li Y."/>
            <person name="Yu Y."/>
            <person name="Du H."/>
            <person name="Qi M."/>
            <person name="Li Y."/>
            <person name="Yu H."/>
            <person name="Cui Y."/>
            <person name="Wang N."/>
            <person name="Chen C."/>
            <person name="Wu H."/>
            <person name="Zhao Y."/>
            <person name="Zhang J."/>
            <person name="Li Y."/>
            <person name="Zhou W."/>
            <person name="Zhang B."/>
            <person name="Hu W."/>
            <person name="Eijk M."/>
            <person name="Tang J."/>
            <person name="Witsenboer H."/>
            <person name="Zhao S."/>
            <person name="Li Z."/>
            <person name="Zhang A."/>
            <person name="Wang D."/>
            <person name="Liang C."/>
        </authorList>
    </citation>
    <scope>NUCLEOTIDE SEQUENCE [LARGE SCALE GENOMIC DNA]</scope>
    <source>
        <strain evidence="14">cv. G1812</strain>
    </source>
</reference>
<comment type="catalytic activity">
    <reaction evidence="1 11">
        <text>S-ubiquitinyl-[E2 ubiquitin-conjugating enzyme]-L-cysteine + [acceptor protein]-L-lysine = [E2 ubiquitin-conjugating enzyme]-L-cysteine + N(6)-ubiquitinyl-[acceptor protein]-L-lysine.</text>
        <dbReference type="EC" id="2.3.2.27"/>
    </reaction>
</comment>
<dbReference type="PANTHER" id="PTHR12313">
    <property type="entry name" value="E3 UBIQUITIN-PROTEIN LIGASE RNF5-RELATED"/>
    <property type="match status" value="1"/>
</dbReference>
<evidence type="ECO:0000256" key="10">
    <source>
        <dbReference type="PROSITE-ProRule" id="PRU00175"/>
    </source>
</evidence>
<evidence type="ECO:0000256" key="8">
    <source>
        <dbReference type="ARBA" id="ARBA00022833"/>
    </source>
</evidence>
<keyword evidence="9" id="KW-0472">Membrane</keyword>
<dbReference type="GO" id="GO:0005789">
    <property type="term" value="C:endoplasmic reticulum membrane"/>
    <property type="evidence" value="ECO:0007669"/>
    <property type="project" value="UniProtKB-SubCell"/>
</dbReference>
<dbReference type="CDD" id="cd16534">
    <property type="entry name" value="RING-HC_RNF5-like"/>
    <property type="match status" value="1"/>
</dbReference>
<feature type="region of interest" description="Disordered" evidence="12">
    <location>
        <begin position="221"/>
        <end position="240"/>
    </location>
</feature>
<dbReference type="InterPro" id="IPR045103">
    <property type="entry name" value="RNF5/RNF185-like"/>
</dbReference>
<feature type="region of interest" description="Disordered" evidence="12">
    <location>
        <begin position="412"/>
        <end position="456"/>
    </location>
</feature>
<keyword evidence="4 11" id="KW-0808">Transferase</keyword>
<comment type="subcellular location">
    <subcellularLocation>
        <location evidence="2">Endomembrane system</location>
    </subcellularLocation>
    <subcellularLocation>
        <location evidence="11">Endoplasmic reticulum membrane</location>
        <topology evidence="11">Single-pass type IV membrane protein</topology>
    </subcellularLocation>
</comment>
<dbReference type="EnsemblPlants" id="TuG1812G0700002997.01.T01">
    <property type="protein sequence ID" value="TuG1812G0700002997.01.T01"/>
    <property type="gene ID" value="TuG1812G0700002997.01"/>
</dbReference>
<keyword evidence="7 11" id="KW-0833">Ubl conjugation pathway</keyword>
<evidence type="ECO:0000256" key="11">
    <source>
        <dbReference type="RuleBase" id="RU369090"/>
    </source>
</evidence>
<feature type="compositionally biased region" description="Basic and acidic residues" evidence="12">
    <location>
        <begin position="229"/>
        <end position="239"/>
    </location>
</feature>